<comment type="caution">
    <text evidence="3">The sequence shown here is derived from an EMBL/GenBank/DDBJ whole genome shotgun (WGS) entry which is preliminary data.</text>
</comment>
<feature type="compositionally biased region" description="Basic and acidic residues" evidence="1">
    <location>
        <begin position="69"/>
        <end position="83"/>
    </location>
</feature>
<sequence>MAASVLIQSLDSLWFFGTVLSGGQVVMGVATDQDKPTEAEPGVNVEAKLETSGRKLCPECSGREGLAAAEEKEGEKRSPSGEVRKKKKKKKKIRSKRCPFDWQRRKVLGELDLGCFDGGRRDRQLWLVVDEMPPLSDGIAMKEHLKCWAYAVACTVK</sequence>
<evidence type="ECO:0000256" key="1">
    <source>
        <dbReference type="SAM" id="MobiDB-lite"/>
    </source>
</evidence>
<keyword evidence="2" id="KW-0732">Signal</keyword>
<dbReference type="PANTHER" id="PTHR33785">
    <property type="entry name" value="OS06G0550800 PROTEIN"/>
    <property type="match status" value="1"/>
</dbReference>
<accession>A0A218WK73</accession>
<feature type="chain" id="PRO_5014071708" evidence="2">
    <location>
        <begin position="22"/>
        <end position="157"/>
    </location>
</feature>
<dbReference type="AlphaFoldDB" id="A0A218WK73"/>
<evidence type="ECO:0000313" key="5">
    <source>
        <dbReference type="Proteomes" id="UP000197138"/>
    </source>
</evidence>
<dbReference type="EMBL" id="PGOL01002093">
    <property type="protein sequence ID" value="PKI50601.1"/>
    <property type="molecule type" value="Genomic_DNA"/>
</dbReference>
<reference evidence="5" key="1">
    <citation type="journal article" date="2017" name="Plant J.">
        <title>The pomegranate (Punica granatum L.) genome and the genomics of punicalagin biosynthesis.</title>
        <authorList>
            <person name="Qin G."/>
            <person name="Xu C."/>
            <person name="Ming R."/>
            <person name="Tang H."/>
            <person name="Guyot R."/>
            <person name="Kramer E.M."/>
            <person name="Hu Y."/>
            <person name="Yi X."/>
            <person name="Qi Y."/>
            <person name="Xu X."/>
            <person name="Gao Z."/>
            <person name="Pan H."/>
            <person name="Jian J."/>
            <person name="Tian Y."/>
            <person name="Yue Z."/>
            <person name="Xu Y."/>
        </authorList>
    </citation>
    <scope>NUCLEOTIDE SEQUENCE [LARGE SCALE GENOMIC DNA]</scope>
    <source>
        <strain evidence="5">cv. Dabenzi</strain>
    </source>
</reference>
<dbReference type="PANTHER" id="PTHR33785:SF8">
    <property type="entry name" value="BZIP DOMAIN-CONTAINING PROTEIN"/>
    <property type="match status" value="1"/>
</dbReference>
<keyword evidence="6" id="KW-1185">Reference proteome</keyword>
<gene>
    <name evidence="3" type="ORF">CDL15_Pgr001087</name>
    <name evidence="4" type="ORF">CRG98_028988</name>
</gene>
<feature type="compositionally biased region" description="Basic residues" evidence="1">
    <location>
        <begin position="84"/>
        <end position="95"/>
    </location>
</feature>
<protein>
    <submittedName>
        <fullName evidence="3">Uncharacterized protein</fullName>
    </submittedName>
</protein>
<dbReference type="EMBL" id="MTKT01003953">
    <property type="protein sequence ID" value="OWM72973.1"/>
    <property type="molecule type" value="Genomic_DNA"/>
</dbReference>
<reference evidence="3" key="2">
    <citation type="submission" date="2017-06" db="EMBL/GenBank/DDBJ databases">
        <title>The pomegranate genome and the genomics of punicalagin biosynthesis.</title>
        <authorList>
            <person name="Xu C."/>
        </authorList>
    </citation>
    <scope>NUCLEOTIDE SEQUENCE [LARGE SCALE GENOMIC DNA]</scope>
    <source>
        <tissue evidence="3">Fresh leaf</tissue>
    </source>
</reference>
<evidence type="ECO:0000313" key="6">
    <source>
        <dbReference type="Proteomes" id="UP000233551"/>
    </source>
</evidence>
<dbReference type="Proteomes" id="UP000197138">
    <property type="component" value="Unassembled WGS sequence"/>
</dbReference>
<dbReference type="Proteomes" id="UP000233551">
    <property type="component" value="Unassembled WGS sequence"/>
</dbReference>
<evidence type="ECO:0000256" key="2">
    <source>
        <dbReference type="SAM" id="SignalP"/>
    </source>
</evidence>
<feature type="region of interest" description="Disordered" evidence="1">
    <location>
        <begin position="65"/>
        <end position="95"/>
    </location>
</feature>
<proteinExistence type="predicted"/>
<feature type="signal peptide" evidence="2">
    <location>
        <begin position="1"/>
        <end position="21"/>
    </location>
</feature>
<organism evidence="3 5">
    <name type="scientific">Punica granatum</name>
    <name type="common">Pomegranate</name>
    <dbReference type="NCBI Taxonomy" id="22663"/>
    <lineage>
        <taxon>Eukaryota</taxon>
        <taxon>Viridiplantae</taxon>
        <taxon>Streptophyta</taxon>
        <taxon>Embryophyta</taxon>
        <taxon>Tracheophyta</taxon>
        <taxon>Spermatophyta</taxon>
        <taxon>Magnoliopsida</taxon>
        <taxon>eudicotyledons</taxon>
        <taxon>Gunneridae</taxon>
        <taxon>Pentapetalae</taxon>
        <taxon>rosids</taxon>
        <taxon>malvids</taxon>
        <taxon>Myrtales</taxon>
        <taxon>Lythraceae</taxon>
        <taxon>Punica</taxon>
    </lineage>
</organism>
<name>A0A218WK73_PUNGR</name>
<evidence type="ECO:0000313" key="3">
    <source>
        <dbReference type="EMBL" id="OWM72973.1"/>
    </source>
</evidence>
<reference evidence="4 6" key="3">
    <citation type="submission" date="2017-11" db="EMBL/GenBank/DDBJ databases">
        <title>De-novo sequencing of pomegranate (Punica granatum L.) genome.</title>
        <authorList>
            <person name="Akparov Z."/>
            <person name="Amiraslanov A."/>
            <person name="Hajiyeva S."/>
            <person name="Abbasov M."/>
            <person name="Kaur K."/>
            <person name="Hamwieh A."/>
            <person name="Solovyev V."/>
            <person name="Salamov A."/>
            <person name="Braich B."/>
            <person name="Kosarev P."/>
            <person name="Mahmoud A."/>
            <person name="Hajiyev E."/>
            <person name="Babayeva S."/>
            <person name="Izzatullayeva V."/>
            <person name="Mammadov A."/>
            <person name="Mammadov A."/>
            <person name="Sharifova S."/>
            <person name="Ojaghi J."/>
            <person name="Eynullazada K."/>
            <person name="Bayramov B."/>
            <person name="Abdulazimova A."/>
            <person name="Shahmuradov I."/>
        </authorList>
    </citation>
    <scope>NUCLEOTIDE SEQUENCE [LARGE SCALE GENOMIC DNA]</scope>
    <source>
        <strain evidence="4">AG2017</strain>
        <strain evidence="6">cv. AG2017</strain>
        <tissue evidence="4">Leaf</tissue>
    </source>
</reference>
<evidence type="ECO:0000313" key="4">
    <source>
        <dbReference type="EMBL" id="PKI50601.1"/>
    </source>
</evidence>